<dbReference type="GO" id="GO:0000126">
    <property type="term" value="C:transcription factor TFIIIB complex"/>
    <property type="evidence" value="ECO:0007669"/>
    <property type="project" value="UniProtKB-ARBA"/>
</dbReference>
<feature type="region of interest" description="Disordered" evidence="11">
    <location>
        <begin position="448"/>
        <end position="484"/>
    </location>
</feature>
<dbReference type="Proteomes" id="UP000785200">
    <property type="component" value="Unassembled WGS sequence"/>
</dbReference>
<evidence type="ECO:0000256" key="2">
    <source>
        <dbReference type="ARBA" id="ARBA00010857"/>
    </source>
</evidence>
<dbReference type="InterPro" id="IPR011665">
    <property type="entry name" value="BRF1_TBP-bd_dom"/>
</dbReference>
<keyword evidence="5" id="KW-0862">Zinc</keyword>
<keyword evidence="8" id="KW-0804">Transcription</keyword>
<dbReference type="InterPro" id="IPR036915">
    <property type="entry name" value="Cyclin-like_sf"/>
</dbReference>
<dbReference type="EMBL" id="VNKQ01000007">
    <property type="protein sequence ID" value="KAG0649999.1"/>
    <property type="molecule type" value="Genomic_DNA"/>
</dbReference>
<feature type="compositionally biased region" description="Polar residues" evidence="11">
    <location>
        <begin position="672"/>
        <end position="686"/>
    </location>
</feature>
<comment type="subcellular location">
    <subcellularLocation>
        <location evidence="1">Nucleus</location>
    </subcellularLocation>
</comment>
<evidence type="ECO:0000256" key="4">
    <source>
        <dbReference type="ARBA" id="ARBA00022771"/>
    </source>
</evidence>
<dbReference type="OrthoDB" id="511529at2759"/>
<evidence type="ECO:0000256" key="11">
    <source>
        <dbReference type="SAM" id="MobiDB-lite"/>
    </source>
</evidence>
<evidence type="ECO:0000256" key="9">
    <source>
        <dbReference type="ARBA" id="ARBA00023242"/>
    </source>
</evidence>
<proteinExistence type="inferred from homology"/>
<evidence type="ECO:0000256" key="3">
    <source>
        <dbReference type="ARBA" id="ARBA00022723"/>
    </source>
</evidence>
<feature type="domain" description="Cyclin-like" evidence="12">
    <location>
        <begin position="129"/>
        <end position="211"/>
    </location>
</feature>
<keyword evidence="9" id="KW-0539">Nucleus</keyword>
<dbReference type="GO" id="GO:0006384">
    <property type="term" value="P:transcription initiation at RNA polymerase III promoter"/>
    <property type="evidence" value="ECO:0007669"/>
    <property type="project" value="UniProtKB-ARBA"/>
</dbReference>
<dbReference type="InterPro" id="IPR013763">
    <property type="entry name" value="Cyclin-like_dom"/>
</dbReference>
<evidence type="ECO:0000256" key="7">
    <source>
        <dbReference type="ARBA" id="ARBA00023159"/>
    </source>
</evidence>
<keyword evidence="4" id="KW-0863">Zinc-finger</keyword>
<evidence type="ECO:0000256" key="1">
    <source>
        <dbReference type="ARBA" id="ARBA00004123"/>
    </source>
</evidence>
<accession>A0A9P6VLY9</accession>
<feature type="region of interest" description="Disordered" evidence="11">
    <location>
        <begin position="657"/>
        <end position="821"/>
    </location>
</feature>
<feature type="compositionally biased region" description="Polar residues" evidence="11">
    <location>
        <begin position="1"/>
        <end position="10"/>
    </location>
</feature>
<feature type="compositionally biased region" description="Basic residues" evidence="11">
    <location>
        <begin position="610"/>
        <end position="619"/>
    </location>
</feature>
<dbReference type="Gene3D" id="1.10.472.10">
    <property type="entry name" value="Cyclin-like"/>
    <property type="match status" value="2"/>
</dbReference>
<dbReference type="Pfam" id="PF00382">
    <property type="entry name" value="TFIIB"/>
    <property type="match status" value="2"/>
</dbReference>
<feature type="region of interest" description="Disordered" evidence="11">
    <location>
        <begin position="347"/>
        <end position="389"/>
    </location>
</feature>
<organism evidence="13 14">
    <name type="scientific">Hyphodiscus hymeniophilus</name>
    <dbReference type="NCBI Taxonomy" id="353542"/>
    <lineage>
        <taxon>Eukaryota</taxon>
        <taxon>Fungi</taxon>
        <taxon>Dikarya</taxon>
        <taxon>Ascomycota</taxon>
        <taxon>Pezizomycotina</taxon>
        <taxon>Leotiomycetes</taxon>
        <taxon>Helotiales</taxon>
        <taxon>Hyphodiscaceae</taxon>
        <taxon>Hyphodiscus</taxon>
    </lineage>
</organism>
<comment type="caution">
    <text evidence="13">The sequence shown here is derived from an EMBL/GenBank/DDBJ whole genome shotgun (WGS) entry which is preliminary data.</text>
</comment>
<dbReference type="FunFam" id="1.10.472.10:FF:000002">
    <property type="entry name" value="Transcription factor IIIB 90 kDa subunit"/>
    <property type="match status" value="1"/>
</dbReference>
<dbReference type="PANTHER" id="PTHR11618:SF4">
    <property type="entry name" value="TRANSCRIPTION FACTOR IIIB 90 KDA SUBUNIT"/>
    <property type="match status" value="1"/>
</dbReference>
<reference evidence="13" key="1">
    <citation type="submission" date="2019-07" db="EMBL/GenBank/DDBJ databases">
        <title>Hyphodiscus hymeniophilus genome sequencing and assembly.</title>
        <authorList>
            <person name="Kramer G."/>
            <person name="Nodwell J."/>
        </authorList>
    </citation>
    <scope>NUCLEOTIDE SEQUENCE</scope>
    <source>
        <strain evidence="13">ATCC 34498</strain>
    </source>
</reference>
<keyword evidence="7" id="KW-0010">Activator</keyword>
<keyword evidence="6" id="KW-0805">Transcription regulation</keyword>
<dbReference type="AlphaFoldDB" id="A0A9P6VLY9"/>
<feature type="region of interest" description="Disordered" evidence="11">
    <location>
        <begin position="1"/>
        <end position="44"/>
    </location>
</feature>
<keyword evidence="3" id="KW-0479">Metal-binding</keyword>
<dbReference type="CDD" id="cd20554">
    <property type="entry name" value="CYCLIN_TFIIIB90_rpt2"/>
    <property type="match status" value="1"/>
</dbReference>
<dbReference type="Pfam" id="PF07741">
    <property type="entry name" value="BRF1"/>
    <property type="match status" value="1"/>
</dbReference>
<sequence>MAPQPKNTKSAARAPNPIRNQREIRGPASLRKPTGNTSRPAKRACPNVECNAPNINEEGTCTNCGTIVNDSNIVSEVSFGETSNGQAVLQGSYVGENQGAARSMGPGFRAGGIATVGESRLATQREGKQHMDGFATQFDIRDSIVTQGLQLFKLAADRNFIQGRRIDMVAAVCLYTACRSEKPCNVMLIDFADRLQVNVFKLGHTFKVLHRTVTIGAGIVPMLPEDLMYRFALKLEFGDKTSEVADAAIRLSRRMNQDWMVVGRRPSGVCGACLILAARMFNFRRTVTEVVYIVKVTTATIQKRMEEFKLTASANLTVDEFLHTEFLESAHDPPSFYQKQEEFIKNKKTRKRKRQGQLLEEGDEVGSQGDEAGSNKRQKTATPSPDEALPTVEARFDADGFAIPAQPVPTQPPSVTQPQSKFDDLVDETAENPTNESLAKLVQQFGDAETPDDEDDGDNVSSPASTSISVPKRGRPRAPKDSDFIIPPAWAEDEERIQKDILDLISDPKLSQLVFDPNTKHHAALFSIAEKRSRRHIADFEKANPRKEISDSQTILEDEFANDPEVQNCLLSAADIEKKEKVWVNENKTWLRKQQIKEYNKRLAENGPPKRTRNRKKAVRIGEFQTSPASSAGEAAISVMQKRALSKKINYANITSIFEDMDGPGGGALGSAATSRVTSRAGSSVPESPFAINDQDSDLDEHSPQDESSTSKATHAPGTSGTRSSPPAKVDPDIGSDDGDDDDDYVRPDDQPVRQVRQSQQDPEEEDSWKIGNRNRGVDEVEDEGFPDGDEDDFGEDIGDTAFNDLDEQRSDDGYDMEDDD</sequence>
<dbReference type="GO" id="GO:0005634">
    <property type="term" value="C:nucleus"/>
    <property type="evidence" value="ECO:0007669"/>
    <property type="project" value="UniProtKB-SubCell"/>
</dbReference>
<evidence type="ECO:0000256" key="8">
    <source>
        <dbReference type="ARBA" id="ARBA00023163"/>
    </source>
</evidence>
<evidence type="ECO:0000259" key="12">
    <source>
        <dbReference type="SMART" id="SM00385"/>
    </source>
</evidence>
<evidence type="ECO:0000256" key="5">
    <source>
        <dbReference type="ARBA" id="ARBA00022833"/>
    </source>
</evidence>
<dbReference type="GO" id="GO:0017025">
    <property type="term" value="F:TBP-class protein binding"/>
    <property type="evidence" value="ECO:0007669"/>
    <property type="project" value="InterPro"/>
</dbReference>
<dbReference type="InterPro" id="IPR000812">
    <property type="entry name" value="TFIIB"/>
</dbReference>
<protein>
    <recommendedName>
        <fullName evidence="10">B-related factor 1</fullName>
    </recommendedName>
</protein>
<dbReference type="GO" id="GO:0000995">
    <property type="term" value="F:RNA polymerase III general transcription initiation factor activity"/>
    <property type="evidence" value="ECO:0007669"/>
    <property type="project" value="TreeGrafter"/>
</dbReference>
<evidence type="ECO:0000256" key="10">
    <source>
        <dbReference type="ARBA" id="ARBA00031009"/>
    </source>
</evidence>
<dbReference type="SUPFAM" id="SSF47954">
    <property type="entry name" value="Cyclin-like"/>
    <property type="match status" value="2"/>
</dbReference>
<dbReference type="Gene3D" id="1.20.5.650">
    <property type="entry name" value="Single helix bin"/>
    <property type="match status" value="1"/>
</dbReference>
<feature type="compositionally biased region" description="Acidic residues" evidence="11">
    <location>
        <begin position="734"/>
        <end position="744"/>
    </location>
</feature>
<dbReference type="PANTHER" id="PTHR11618">
    <property type="entry name" value="TRANSCRIPTION INITIATION FACTOR IIB-RELATED"/>
    <property type="match status" value="1"/>
</dbReference>
<evidence type="ECO:0000256" key="6">
    <source>
        <dbReference type="ARBA" id="ARBA00023015"/>
    </source>
</evidence>
<feature type="region of interest" description="Disordered" evidence="11">
    <location>
        <begin position="602"/>
        <end position="635"/>
    </location>
</feature>
<dbReference type="GO" id="GO:0001006">
    <property type="term" value="F:RNA polymerase III type 3 promoter sequence-specific DNA binding"/>
    <property type="evidence" value="ECO:0007669"/>
    <property type="project" value="TreeGrafter"/>
</dbReference>
<feature type="domain" description="Cyclin-like" evidence="12">
    <location>
        <begin position="226"/>
        <end position="310"/>
    </location>
</feature>
<feature type="compositionally biased region" description="Acidic residues" evidence="11">
    <location>
        <begin position="780"/>
        <end position="799"/>
    </location>
</feature>
<feature type="compositionally biased region" description="Polar residues" evidence="11">
    <location>
        <begin position="706"/>
        <end position="725"/>
    </location>
</feature>
<evidence type="ECO:0000313" key="14">
    <source>
        <dbReference type="Proteomes" id="UP000785200"/>
    </source>
</evidence>
<keyword evidence="14" id="KW-1185">Reference proteome</keyword>
<feature type="compositionally biased region" description="Polar residues" evidence="11">
    <location>
        <begin position="459"/>
        <end position="469"/>
    </location>
</feature>
<dbReference type="InterPro" id="IPR013150">
    <property type="entry name" value="TFIIB_cyclin"/>
</dbReference>
<dbReference type="GO" id="GO:0008270">
    <property type="term" value="F:zinc ion binding"/>
    <property type="evidence" value="ECO:0007669"/>
    <property type="project" value="UniProtKB-KW"/>
</dbReference>
<comment type="similarity">
    <text evidence="2">Belongs to the TFIIB family.</text>
</comment>
<name>A0A9P6VLY9_9HELO</name>
<evidence type="ECO:0000313" key="13">
    <source>
        <dbReference type="EMBL" id="KAG0649999.1"/>
    </source>
</evidence>
<dbReference type="GO" id="GO:0097550">
    <property type="term" value="C:transcription preinitiation complex"/>
    <property type="evidence" value="ECO:0007669"/>
    <property type="project" value="TreeGrafter"/>
</dbReference>
<gene>
    <name evidence="13" type="ORF">D0Z07_3939</name>
</gene>
<feature type="compositionally biased region" description="Acidic residues" evidence="11">
    <location>
        <begin position="449"/>
        <end position="458"/>
    </location>
</feature>
<dbReference type="GO" id="GO:0070897">
    <property type="term" value="P:transcription preinitiation complex assembly"/>
    <property type="evidence" value="ECO:0007669"/>
    <property type="project" value="InterPro"/>
</dbReference>
<dbReference type="FunFam" id="1.10.472.10:FF:000007">
    <property type="entry name" value="Transcription factor IIIB 90 kDa subunit"/>
    <property type="match status" value="1"/>
</dbReference>
<dbReference type="SMART" id="SM00385">
    <property type="entry name" value="CYCLIN"/>
    <property type="match status" value="2"/>
</dbReference>